<dbReference type="AlphaFoldDB" id="A0A7Z9BRL8"/>
<protein>
    <submittedName>
        <fullName evidence="1">Uncharacterized protein</fullName>
    </submittedName>
</protein>
<name>A0A7Z9BRL8_9CYAN</name>
<reference evidence="1" key="1">
    <citation type="submission" date="2019-10" db="EMBL/GenBank/DDBJ databases">
        <authorList>
            <consortium name="Genoscope - CEA"/>
            <person name="William W."/>
        </authorList>
    </citation>
    <scope>NUCLEOTIDE SEQUENCE [LARGE SCALE GENOMIC DNA]</scope>
    <source>
        <strain evidence="1">BBR_PRJEB10992</strain>
    </source>
</reference>
<sequence>MGLPTPDLQQIFYSSTAEDGLQYLRELDALLGGKLGKSGVWSDRNSY</sequence>
<proteinExistence type="predicted"/>
<evidence type="ECO:0000313" key="2">
    <source>
        <dbReference type="Proteomes" id="UP000184550"/>
    </source>
</evidence>
<keyword evidence="2" id="KW-1185">Reference proteome</keyword>
<dbReference type="EMBL" id="CZCU02000124">
    <property type="protein sequence ID" value="VXD15801.1"/>
    <property type="molecule type" value="Genomic_DNA"/>
</dbReference>
<comment type="caution">
    <text evidence="1">The sequence shown here is derived from an EMBL/GenBank/DDBJ whole genome shotgun (WGS) entry which is preliminary data.</text>
</comment>
<evidence type="ECO:0000313" key="1">
    <source>
        <dbReference type="EMBL" id="VXD15801.1"/>
    </source>
</evidence>
<gene>
    <name evidence="1" type="ORF">PL8927_50228</name>
</gene>
<dbReference type="Proteomes" id="UP000184550">
    <property type="component" value="Unassembled WGS sequence"/>
</dbReference>
<accession>A0A7Z9BRL8</accession>
<organism evidence="1 2">
    <name type="scientific">Planktothrix serta PCC 8927</name>
    <dbReference type="NCBI Taxonomy" id="671068"/>
    <lineage>
        <taxon>Bacteria</taxon>
        <taxon>Bacillati</taxon>
        <taxon>Cyanobacteriota</taxon>
        <taxon>Cyanophyceae</taxon>
        <taxon>Oscillatoriophycideae</taxon>
        <taxon>Oscillatoriales</taxon>
        <taxon>Microcoleaceae</taxon>
        <taxon>Planktothrix</taxon>
    </lineage>
</organism>